<dbReference type="InterPro" id="IPR023772">
    <property type="entry name" value="DNA-bd_HTH_TetR-type_CS"/>
</dbReference>
<dbReference type="PANTHER" id="PTHR30055:SF234">
    <property type="entry name" value="HTH-TYPE TRANSCRIPTIONAL REGULATOR BETI"/>
    <property type="match status" value="1"/>
</dbReference>
<evidence type="ECO:0000256" key="1">
    <source>
        <dbReference type="ARBA" id="ARBA00023015"/>
    </source>
</evidence>
<protein>
    <submittedName>
        <fullName evidence="6">AcrR family transcriptional regulator</fullName>
    </submittedName>
</protein>
<comment type="caution">
    <text evidence="6">The sequence shown here is derived from an EMBL/GenBank/DDBJ whole genome shotgun (WGS) entry which is preliminary data.</text>
</comment>
<evidence type="ECO:0000313" key="7">
    <source>
        <dbReference type="Proteomes" id="UP001519308"/>
    </source>
</evidence>
<dbReference type="PANTHER" id="PTHR30055">
    <property type="entry name" value="HTH-TYPE TRANSCRIPTIONAL REGULATOR RUTR"/>
    <property type="match status" value="1"/>
</dbReference>
<dbReference type="PROSITE" id="PS01081">
    <property type="entry name" value="HTH_TETR_1"/>
    <property type="match status" value="1"/>
</dbReference>
<accession>A0ABS4KAN2</accession>
<dbReference type="InterPro" id="IPR036271">
    <property type="entry name" value="Tet_transcr_reg_TetR-rel_C_sf"/>
</dbReference>
<dbReference type="InterPro" id="IPR050109">
    <property type="entry name" value="HTH-type_TetR-like_transc_reg"/>
</dbReference>
<reference evidence="6 7" key="1">
    <citation type="submission" date="2021-03" db="EMBL/GenBank/DDBJ databases">
        <title>Genomic Encyclopedia of Type Strains, Phase IV (KMG-IV): sequencing the most valuable type-strain genomes for metagenomic binning, comparative biology and taxonomic classification.</title>
        <authorList>
            <person name="Goeker M."/>
        </authorList>
    </citation>
    <scope>NUCLEOTIDE SEQUENCE [LARGE SCALE GENOMIC DNA]</scope>
    <source>
        <strain evidence="6 7">DSM 28650</strain>
    </source>
</reference>
<organism evidence="6 7">
    <name type="scientific">Clostridium punense</name>
    <dbReference type="NCBI Taxonomy" id="1054297"/>
    <lineage>
        <taxon>Bacteria</taxon>
        <taxon>Bacillati</taxon>
        <taxon>Bacillota</taxon>
        <taxon>Clostridia</taxon>
        <taxon>Eubacteriales</taxon>
        <taxon>Clostridiaceae</taxon>
        <taxon>Clostridium</taxon>
    </lineage>
</organism>
<dbReference type="Pfam" id="PF08359">
    <property type="entry name" value="TetR_C_4"/>
    <property type="match status" value="1"/>
</dbReference>
<evidence type="ECO:0000313" key="6">
    <source>
        <dbReference type="EMBL" id="MBP2023674.1"/>
    </source>
</evidence>
<sequence>MDISLIHRREGIIISTIEAINEVGLQNLSTKIIAKKEGVSEGTLFRHFKNKTEIMIAVLDHFSQFDDAIIEASENKNLNPVDTITYFITAYAEYYENYPAITSLVQAYDTLAYEEELSEKVRSILNKRLNFLLKTIDKGKEEGFLQREVKTELIEDLITGAFREICLKWRLSNFTFSIKERTLEMVNIVLKAFKENNR</sequence>
<dbReference type="Gene3D" id="1.10.10.60">
    <property type="entry name" value="Homeodomain-like"/>
    <property type="match status" value="1"/>
</dbReference>
<keyword evidence="3" id="KW-0804">Transcription</keyword>
<dbReference type="InterPro" id="IPR001647">
    <property type="entry name" value="HTH_TetR"/>
</dbReference>
<dbReference type="InterPro" id="IPR009057">
    <property type="entry name" value="Homeodomain-like_sf"/>
</dbReference>
<dbReference type="InterPro" id="IPR013570">
    <property type="entry name" value="Tscrpt_reg_YsiA_C"/>
</dbReference>
<keyword evidence="1" id="KW-0805">Transcription regulation</keyword>
<keyword evidence="2 4" id="KW-0238">DNA-binding</keyword>
<keyword evidence="7" id="KW-1185">Reference proteome</keyword>
<dbReference type="PRINTS" id="PR00455">
    <property type="entry name" value="HTHTETR"/>
</dbReference>
<evidence type="ECO:0000256" key="2">
    <source>
        <dbReference type="ARBA" id="ARBA00023125"/>
    </source>
</evidence>
<proteinExistence type="predicted"/>
<dbReference type="Gene3D" id="1.10.357.10">
    <property type="entry name" value="Tetracycline Repressor, domain 2"/>
    <property type="match status" value="1"/>
</dbReference>
<evidence type="ECO:0000256" key="3">
    <source>
        <dbReference type="ARBA" id="ARBA00023163"/>
    </source>
</evidence>
<dbReference type="Proteomes" id="UP001519308">
    <property type="component" value="Unassembled WGS sequence"/>
</dbReference>
<name>A0ABS4KAN2_9CLOT</name>
<dbReference type="EMBL" id="JAGGLL010000035">
    <property type="protein sequence ID" value="MBP2023674.1"/>
    <property type="molecule type" value="Genomic_DNA"/>
</dbReference>
<dbReference type="RefSeq" id="WP_021284312.1">
    <property type="nucleotide sequence ID" value="NZ_JAGGLL010000035.1"/>
</dbReference>
<feature type="DNA-binding region" description="H-T-H motif" evidence="4">
    <location>
        <begin position="29"/>
        <end position="48"/>
    </location>
</feature>
<dbReference type="Pfam" id="PF00440">
    <property type="entry name" value="TetR_N"/>
    <property type="match status" value="1"/>
</dbReference>
<dbReference type="SUPFAM" id="SSF46689">
    <property type="entry name" value="Homeodomain-like"/>
    <property type="match status" value="1"/>
</dbReference>
<gene>
    <name evidence="6" type="ORF">J2Z44_003516</name>
</gene>
<evidence type="ECO:0000256" key="4">
    <source>
        <dbReference type="PROSITE-ProRule" id="PRU00335"/>
    </source>
</evidence>
<dbReference type="SUPFAM" id="SSF48498">
    <property type="entry name" value="Tetracyclin repressor-like, C-terminal domain"/>
    <property type="match status" value="1"/>
</dbReference>
<dbReference type="PROSITE" id="PS50977">
    <property type="entry name" value="HTH_TETR_2"/>
    <property type="match status" value="1"/>
</dbReference>
<evidence type="ECO:0000259" key="5">
    <source>
        <dbReference type="PROSITE" id="PS50977"/>
    </source>
</evidence>
<feature type="domain" description="HTH tetR-type" evidence="5">
    <location>
        <begin position="6"/>
        <end position="66"/>
    </location>
</feature>